<dbReference type="STRING" id="716816.BST96_06565"/>
<name>A0A1X9NIJ3_9GAMM</name>
<sequence length="81" mass="9507">MLSIDNLQTKKRLHIHLLRHIGKQKPHLSKAVFCTRRSFRVDHKFSYSQTPYMVRSLQILHKSIKAMTLGMAGIFTTTFEH</sequence>
<dbReference type="EMBL" id="CP019343">
    <property type="protein sequence ID" value="ARN73803.1"/>
    <property type="molecule type" value="Genomic_DNA"/>
</dbReference>
<proteinExistence type="predicted"/>
<accession>A0A1X9NIJ3</accession>
<organism evidence="1 2">
    <name type="scientific">Oceanicoccus sagamiensis</name>
    <dbReference type="NCBI Taxonomy" id="716816"/>
    <lineage>
        <taxon>Bacteria</taxon>
        <taxon>Pseudomonadati</taxon>
        <taxon>Pseudomonadota</taxon>
        <taxon>Gammaproteobacteria</taxon>
        <taxon>Cellvibrionales</taxon>
        <taxon>Spongiibacteraceae</taxon>
        <taxon>Oceanicoccus</taxon>
    </lineage>
</organism>
<protein>
    <submittedName>
        <fullName evidence="1">Uncharacterized protein</fullName>
    </submittedName>
</protein>
<evidence type="ECO:0000313" key="2">
    <source>
        <dbReference type="Proteomes" id="UP000193450"/>
    </source>
</evidence>
<reference evidence="1 2" key="1">
    <citation type="submission" date="2016-11" db="EMBL/GenBank/DDBJ databases">
        <title>Trade-off between light-utilization and light-protection in marine flavobacteria.</title>
        <authorList>
            <person name="Kumagai Y."/>
        </authorList>
    </citation>
    <scope>NUCLEOTIDE SEQUENCE [LARGE SCALE GENOMIC DNA]</scope>
    <source>
        <strain evidence="1 2">NBRC 107125</strain>
    </source>
</reference>
<gene>
    <name evidence="1" type="ORF">BST96_06565</name>
</gene>
<keyword evidence="2" id="KW-1185">Reference proteome</keyword>
<dbReference type="AlphaFoldDB" id="A0A1X9NIJ3"/>
<evidence type="ECO:0000313" key="1">
    <source>
        <dbReference type="EMBL" id="ARN73803.1"/>
    </source>
</evidence>
<dbReference type="KEGG" id="osg:BST96_06565"/>
<dbReference type="Proteomes" id="UP000193450">
    <property type="component" value="Chromosome"/>
</dbReference>